<dbReference type="InterPro" id="IPR036397">
    <property type="entry name" value="RNaseH_sf"/>
</dbReference>
<proteinExistence type="predicted"/>
<dbReference type="Proteomes" id="UP000765509">
    <property type="component" value="Unassembled WGS sequence"/>
</dbReference>
<sequence length="376" mass="44205">MEIDRRKSFRFSEWAPESGTPDSEDTESEGTETPILGIGSSELHNKFFSAVMKTYAKQKQCGILFQLLKQKYRSPELEYQSEDPWLRDYKEKRFFLIEGLLYQREKHTSALTVVERDHISLTLQEFLDYPYMGHFNEDMIKERVANTAWWPQWEQEFSQYINTCERCQKANRKHGKKYGLLPHIEELKHPWKTISMDCITKLLPGGNENFNAFLVIVDRYSQSVRCLPCNKEDTAMYTALLFWNYIIATCGVPRIIISDRDPKFTSEFWNNLYDMLGTKLAFYTAYHPQTESLAERMIQTMEDIIRRLWAYGMEYKDHEGYTHDWVTLPPEIQIACNKSHKSTTEKSPSLVEIRVEPLSACGSPEEKYSNYPPHSQ</sequence>
<dbReference type="OrthoDB" id="2595244at2759"/>
<dbReference type="PANTHER" id="PTHR37984:SF5">
    <property type="entry name" value="PROTEIN NYNRIN-LIKE"/>
    <property type="match status" value="1"/>
</dbReference>
<comment type="caution">
    <text evidence="4">The sequence shown here is derived from an EMBL/GenBank/DDBJ whole genome shotgun (WGS) entry which is preliminary data.</text>
</comment>
<name>A0A9Q3GTJ3_9BASI</name>
<dbReference type="Pfam" id="PF17921">
    <property type="entry name" value="Integrase_H2C2"/>
    <property type="match status" value="1"/>
</dbReference>
<evidence type="ECO:0000256" key="2">
    <source>
        <dbReference type="SAM" id="MobiDB-lite"/>
    </source>
</evidence>
<accession>A0A9Q3GTJ3</accession>
<evidence type="ECO:0000259" key="3">
    <source>
        <dbReference type="PROSITE" id="PS50994"/>
    </source>
</evidence>
<keyword evidence="1" id="KW-0694">RNA-binding</keyword>
<dbReference type="InterPro" id="IPR050951">
    <property type="entry name" value="Retrovirus_Pol_polyprotein"/>
</dbReference>
<dbReference type="InterPro" id="IPR001584">
    <property type="entry name" value="Integrase_cat-core"/>
</dbReference>
<dbReference type="Gene3D" id="1.10.340.70">
    <property type="match status" value="1"/>
</dbReference>
<dbReference type="GO" id="GO:0003723">
    <property type="term" value="F:RNA binding"/>
    <property type="evidence" value="ECO:0007669"/>
    <property type="project" value="UniProtKB-KW"/>
</dbReference>
<feature type="domain" description="Integrase catalytic" evidence="3">
    <location>
        <begin position="186"/>
        <end position="356"/>
    </location>
</feature>
<keyword evidence="5" id="KW-1185">Reference proteome</keyword>
<dbReference type="PANTHER" id="PTHR37984">
    <property type="entry name" value="PROTEIN CBG26694"/>
    <property type="match status" value="1"/>
</dbReference>
<evidence type="ECO:0000313" key="5">
    <source>
        <dbReference type="Proteomes" id="UP000765509"/>
    </source>
</evidence>
<evidence type="ECO:0000313" key="4">
    <source>
        <dbReference type="EMBL" id="MBW0479396.1"/>
    </source>
</evidence>
<organism evidence="4 5">
    <name type="scientific">Austropuccinia psidii MF-1</name>
    <dbReference type="NCBI Taxonomy" id="1389203"/>
    <lineage>
        <taxon>Eukaryota</taxon>
        <taxon>Fungi</taxon>
        <taxon>Dikarya</taxon>
        <taxon>Basidiomycota</taxon>
        <taxon>Pucciniomycotina</taxon>
        <taxon>Pucciniomycetes</taxon>
        <taxon>Pucciniales</taxon>
        <taxon>Sphaerophragmiaceae</taxon>
        <taxon>Austropuccinia</taxon>
    </lineage>
</organism>
<reference evidence="4" key="1">
    <citation type="submission" date="2021-03" db="EMBL/GenBank/DDBJ databases">
        <title>Draft genome sequence of rust myrtle Austropuccinia psidii MF-1, a brazilian biotype.</title>
        <authorList>
            <person name="Quecine M.C."/>
            <person name="Pachon D.M.R."/>
            <person name="Bonatelli M.L."/>
            <person name="Correr F.H."/>
            <person name="Franceschini L.M."/>
            <person name="Leite T.F."/>
            <person name="Margarido G.R.A."/>
            <person name="Almeida C.A."/>
            <person name="Ferrarezi J.A."/>
            <person name="Labate C.A."/>
        </authorList>
    </citation>
    <scope>NUCLEOTIDE SEQUENCE</scope>
    <source>
        <strain evidence="4">MF-1</strain>
    </source>
</reference>
<feature type="region of interest" description="Disordered" evidence="2">
    <location>
        <begin position="1"/>
        <end position="37"/>
    </location>
</feature>
<dbReference type="EMBL" id="AVOT02005564">
    <property type="protein sequence ID" value="MBW0479396.1"/>
    <property type="molecule type" value="Genomic_DNA"/>
</dbReference>
<protein>
    <recommendedName>
        <fullName evidence="3">Integrase catalytic domain-containing protein</fullName>
    </recommendedName>
</protein>
<dbReference type="InterPro" id="IPR012337">
    <property type="entry name" value="RNaseH-like_sf"/>
</dbReference>
<dbReference type="AlphaFoldDB" id="A0A9Q3GTJ3"/>
<dbReference type="GO" id="GO:0015074">
    <property type="term" value="P:DNA integration"/>
    <property type="evidence" value="ECO:0007669"/>
    <property type="project" value="InterPro"/>
</dbReference>
<dbReference type="InterPro" id="IPR041588">
    <property type="entry name" value="Integrase_H2C2"/>
</dbReference>
<dbReference type="PROSITE" id="PS50994">
    <property type="entry name" value="INTEGRASE"/>
    <property type="match status" value="1"/>
</dbReference>
<evidence type="ECO:0000256" key="1">
    <source>
        <dbReference type="ARBA" id="ARBA00022884"/>
    </source>
</evidence>
<dbReference type="Gene3D" id="3.30.420.10">
    <property type="entry name" value="Ribonuclease H-like superfamily/Ribonuclease H"/>
    <property type="match status" value="1"/>
</dbReference>
<dbReference type="SUPFAM" id="SSF53098">
    <property type="entry name" value="Ribonuclease H-like"/>
    <property type="match status" value="1"/>
</dbReference>
<dbReference type="GO" id="GO:0005634">
    <property type="term" value="C:nucleus"/>
    <property type="evidence" value="ECO:0007669"/>
    <property type="project" value="UniProtKB-ARBA"/>
</dbReference>
<gene>
    <name evidence="4" type="ORF">O181_019111</name>
</gene>